<dbReference type="InterPro" id="IPR058240">
    <property type="entry name" value="rSAM_sf"/>
</dbReference>
<dbReference type="STRING" id="1993.SAMN04489713_115139"/>
<keyword evidence="7" id="KW-1185">Reference proteome</keyword>
<evidence type="ECO:0000256" key="1">
    <source>
        <dbReference type="ARBA" id="ARBA00022691"/>
    </source>
</evidence>
<dbReference type="GO" id="GO:0051536">
    <property type="term" value="F:iron-sulfur cluster binding"/>
    <property type="evidence" value="ECO:0007669"/>
    <property type="project" value="UniProtKB-KW"/>
</dbReference>
<keyword evidence="3" id="KW-0408">Iron</keyword>
<dbReference type="Proteomes" id="UP000183413">
    <property type="component" value="Unassembled WGS sequence"/>
</dbReference>
<dbReference type="Pfam" id="PF04055">
    <property type="entry name" value="Radical_SAM"/>
    <property type="match status" value="1"/>
</dbReference>
<dbReference type="SFLD" id="SFLDG01072">
    <property type="entry name" value="dehydrogenase_like"/>
    <property type="match status" value="1"/>
</dbReference>
<keyword evidence="2" id="KW-0479">Metal-binding</keyword>
<dbReference type="SUPFAM" id="SSF102114">
    <property type="entry name" value="Radical SAM enzymes"/>
    <property type="match status" value="1"/>
</dbReference>
<evidence type="ECO:0000256" key="2">
    <source>
        <dbReference type="ARBA" id="ARBA00022723"/>
    </source>
</evidence>
<evidence type="ECO:0000256" key="3">
    <source>
        <dbReference type="ARBA" id="ARBA00023004"/>
    </source>
</evidence>
<dbReference type="SFLD" id="SFLDG01386">
    <property type="entry name" value="main_SPASM_domain-containing"/>
    <property type="match status" value="1"/>
</dbReference>
<dbReference type="GO" id="GO:0046872">
    <property type="term" value="F:metal ion binding"/>
    <property type="evidence" value="ECO:0007669"/>
    <property type="project" value="UniProtKB-KW"/>
</dbReference>
<dbReference type="InterPro" id="IPR023867">
    <property type="entry name" value="Sulphatase_maturase_rSAM"/>
</dbReference>
<dbReference type="InParanoid" id="A0A1I5RJR7"/>
<reference evidence="6 7" key="1">
    <citation type="submission" date="2016-10" db="EMBL/GenBank/DDBJ databases">
        <authorList>
            <person name="de Groot N.N."/>
        </authorList>
    </citation>
    <scope>NUCLEOTIDE SEQUENCE [LARGE SCALE GENOMIC DNA]</scope>
    <source>
        <strain evidence="6 7">DSM 43067</strain>
    </source>
</reference>
<dbReference type="CDD" id="cd01335">
    <property type="entry name" value="Radical_SAM"/>
    <property type="match status" value="1"/>
</dbReference>
<evidence type="ECO:0000256" key="4">
    <source>
        <dbReference type="ARBA" id="ARBA00023014"/>
    </source>
</evidence>
<organism evidence="6 7">
    <name type="scientific">Actinomadura madurae</name>
    <dbReference type="NCBI Taxonomy" id="1993"/>
    <lineage>
        <taxon>Bacteria</taxon>
        <taxon>Bacillati</taxon>
        <taxon>Actinomycetota</taxon>
        <taxon>Actinomycetes</taxon>
        <taxon>Streptosporangiales</taxon>
        <taxon>Thermomonosporaceae</taxon>
        <taxon>Actinomadura</taxon>
    </lineage>
</organism>
<feature type="domain" description="Radical SAM core" evidence="5">
    <location>
        <begin position="33"/>
        <end position="266"/>
    </location>
</feature>
<keyword evidence="1" id="KW-0949">S-adenosyl-L-methionine</keyword>
<dbReference type="InterPro" id="IPR013785">
    <property type="entry name" value="Aldolase_TIM"/>
</dbReference>
<dbReference type="GeneID" id="99654795"/>
<dbReference type="AlphaFoldDB" id="A0A1I5RJR7"/>
<keyword evidence="4" id="KW-0411">Iron-sulfur</keyword>
<accession>A0A1I5RJR7</accession>
<evidence type="ECO:0000259" key="5">
    <source>
        <dbReference type="PROSITE" id="PS51918"/>
    </source>
</evidence>
<dbReference type="PROSITE" id="PS51918">
    <property type="entry name" value="RADICAL_SAM"/>
    <property type="match status" value="1"/>
</dbReference>
<dbReference type="EMBL" id="FOVH01000015">
    <property type="protein sequence ID" value="SFP58511.1"/>
    <property type="molecule type" value="Genomic_DNA"/>
</dbReference>
<dbReference type="Gene3D" id="3.20.20.70">
    <property type="entry name" value="Aldolase class I"/>
    <property type="match status" value="1"/>
</dbReference>
<dbReference type="SFLD" id="SFLDS00029">
    <property type="entry name" value="Radical_SAM"/>
    <property type="match status" value="1"/>
</dbReference>
<gene>
    <name evidence="6" type="ORF">SAMN04489713_115139</name>
</gene>
<proteinExistence type="predicted"/>
<dbReference type="InterPro" id="IPR007197">
    <property type="entry name" value="rSAM"/>
</dbReference>
<dbReference type="NCBIfam" id="TIGR04269">
    <property type="entry name" value="SAM_SPASM_FxsB"/>
    <property type="match status" value="1"/>
</dbReference>
<dbReference type="RefSeq" id="WP_024934980.1">
    <property type="nucleotide sequence ID" value="NZ_CP083237.1"/>
</dbReference>
<name>A0A1I5RJR7_9ACTN</name>
<dbReference type="PANTHER" id="PTHR43273:SF8">
    <property type="entry name" value="RADICAL SAM DOMAIN PROTEIN"/>
    <property type="match status" value="1"/>
</dbReference>
<protein>
    <recommendedName>
        <fullName evidence="5">Radical SAM core domain-containing protein</fullName>
    </recommendedName>
</protein>
<evidence type="ECO:0000313" key="7">
    <source>
        <dbReference type="Proteomes" id="UP000183413"/>
    </source>
</evidence>
<dbReference type="PANTHER" id="PTHR43273">
    <property type="entry name" value="ANAEROBIC SULFATASE-MATURATING ENZYME HOMOLOG ASLB-RELATED"/>
    <property type="match status" value="1"/>
</dbReference>
<sequence length="409" mass="45901">MRGPATESRPSPSGHWPDDLLDVRSLRAQGWQAVPFRQFIVKLHERCNLACDYCYMYELADQSWRQRSVNMSRKTLAATAARIAEHARTHRLPSVQVVLHGGEPLLVGSDMLDYTARTLRAAVRSDTDVDLRIQTNGTLLNEEILRILSRHRIRVGVSLDGDDDANDRHRRYRNGQGSYQAVSRGLELLNQSQFRELFSGLLCTIDVRNDPIAAYEGLAAFEPPIIDFLLPHGNWTERPPNLPDGAGTPYADWLITIFDKWYESPPPRPGIRTFQSLIGLLLKRPASSETFGVEPVTLVVIETDGELQQVDSLKSAFQGAPSTNLNVRDNPLDDALEHPAIVARQLGVEGLADTCQACRFRDVCGGGLYTHRYREGVGFLNPSVYCTDLMKLITHIHDRVLRDLVAARR</sequence>
<dbReference type="InterPro" id="IPR026335">
    <property type="entry name" value="rSAM_SPASM_FxsB"/>
</dbReference>
<dbReference type="GO" id="GO:0016491">
    <property type="term" value="F:oxidoreductase activity"/>
    <property type="evidence" value="ECO:0007669"/>
    <property type="project" value="InterPro"/>
</dbReference>
<dbReference type="SFLD" id="SFLDG01067">
    <property type="entry name" value="SPASM/twitch_domain_containing"/>
    <property type="match status" value="1"/>
</dbReference>
<evidence type="ECO:0000313" key="6">
    <source>
        <dbReference type="EMBL" id="SFP58511.1"/>
    </source>
</evidence>